<dbReference type="PANTHER" id="PTHR43883">
    <property type="entry name" value="SLR0207 PROTEIN"/>
    <property type="match status" value="1"/>
</dbReference>
<dbReference type="Gene3D" id="3.40.50.300">
    <property type="entry name" value="P-loop containing nucleotide triphosphate hydrolases"/>
    <property type="match status" value="1"/>
</dbReference>
<dbReference type="SUPFAM" id="SSF56112">
    <property type="entry name" value="Protein kinase-like (PK-like)"/>
    <property type="match status" value="1"/>
</dbReference>
<dbReference type="PANTHER" id="PTHR43883:SF1">
    <property type="entry name" value="GLUCONOKINASE"/>
    <property type="match status" value="1"/>
</dbReference>
<evidence type="ECO:0000313" key="1">
    <source>
        <dbReference type="EMBL" id="MFC3684871.1"/>
    </source>
</evidence>
<gene>
    <name evidence="1" type="ORF">ACFOPI_14805</name>
</gene>
<accession>A0ABV7W8D9</accession>
<evidence type="ECO:0000313" key="2">
    <source>
        <dbReference type="Proteomes" id="UP001595729"/>
    </source>
</evidence>
<dbReference type="Proteomes" id="UP001595729">
    <property type="component" value="Unassembled WGS sequence"/>
</dbReference>
<dbReference type="RefSeq" id="WP_382175215.1">
    <property type="nucleotide sequence ID" value="NZ_JBHRXX010000007.1"/>
</dbReference>
<name>A0ABV7W8D9_9BURK</name>
<reference evidence="2" key="1">
    <citation type="journal article" date="2019" name="Int. J. Syst. Evol. Microbiol.">
        <title>The Global Catalogue of Microorganisms (GCM) 10K type strain sequencing project: providing services to taxonomists for standard genome sequencing and annotation.</title>
        <authorList>
            <consortium name="The Broad Institute Genomics Platform"/>
            <consortium name="The Broad Institute Genome Sequencing Center for Infectious Disease"/>
            <person name="Wu L."/>
            <person name="Ma J."/>
        </authorList>
    </citation>
    <scope>NUCLEOTIDE SEQUENCE [LARGE SCALE GENOMIC DNA]</scope>
    <source>
        <strain evidence="2">KCTC 42501</strain>
    </source>
</reference>
<dbReference type="EMBL" id="JBHRXX010000007">
    <property type="protein sequence ID" value="MFC3684871.1"/>
    <property type="molecule type" value="Genomic_DNA"/>
</dbReference>
<comment type="caution">
    <text evidence="1">The sequence shown here is derived from an EMBL/GenBank/DDBJ whole genome shotgun (WGS) entry which is preliminary data.</text>
</comment>
<sequence length="514" mass="57191">MSEPVPPLIAALMQPARYPHPVDRVELVQTHGAWVLLAGEFAYKIKKPVRFPFMDFGTLGARRHACETEIRVNRRFQQHDRPATHLYLGVWPIVGTPDNPHWGAAGDGQPAIEYAVQMRRFDEAARLDHVCRRGELTAEHIAGLARRMAAFQARAAVAGKTQPWGHATAAMRWPRDNFGTLRTLLKDPADAALVQSLSDWTEQRFVAIEPLLSRRRQKERVREGHGDLHLANLVLIEDEVLPFDAIEFNDELRWIDVANDMAFCWMDLLDHGQPGLANVLLSEWTDASGDVSAHTVWGFFASYRAAVRAKIAAIRAGQLAGSPEADEHLAEARRYLALAQDIAHPPAPQLVITHGLSGSGKTWASGRWLQAEKSGRAIRLRSDVERKRLHGMSALATSGSGLHEGLYRKEANEETYASLRARARMLLQDGWSVVVDAAFLREAERRSFAELAQAEGCPFHILACEAPADELRRRISARQAAGRDASEATLAVLEQQFGWLEPLDEAERARGLTA</sequence>
<dbReference type="InterPro" id="IPR027417">
    <property type="entry name" value="P-loop_NTPase"/>
</dbReference>
<dbReference type="InterPro" id="IPR011009">
    <property type="entry name" value="Kinase-like_dom_sf"/>
</dbReference>
<dbReference type="SUPFAM" id="SSF52540">
    <property type="entry name" value="P-loop containing nucleoside triphosphate hydrolases"/>
    <property type="match status" value="1"/>
</dbReference>
<protein>
    <submittedName>
        <fullName evidence="1">AAA family ATPase</fullName>
    </submittedName>
</protein>
<keyword evidence="2" id="KW-1185">Reference proteome</keyword>
<dbReference type="Pfam" id="PF13671">
    <property type="entry name" value="AAA_33"/>
    <property type="match status" value="1"/>
</dbReference>
<proteinExistence type="predicted"/>
<organism evidence="1 2">
    <name type="scientific">Hydrogenophaga luteola</name>
    <dbReference type="NCBI Taxonomy" id="1591122"/>
    <lineage>
        <taxon>Bacteria</taxon>
        <taxon>Pseudomonadati</taxon>
        <taxon>Pseudomonadota</taxon>
        <taxon>Betaproteobacteria</taxon>
        <taxon>Burkholderiales</taxon>
        <taxon>Comamonadaceae</taxon>
        <taxon>Hydrogenophaga</taxon>
    </lineage>
</organism>
<dbReference type="InterPro" id="IPR052732">
    <property type="entry name" value="Cell-binding_unc_protein"/>
</dbReference>